<reference evidence="5 6" key="1">
    <citation type="submission" date="2016-04" db="EMBL/GenBank/DDBJ databases">
        <title>Polished mammalian reference genomes with single-molecule sequencing and chromosome conformation capture applied to the Capra hircus genome.</title>
        <authorList>
            <person name="Bickhart D.M."/>
            <person name="Koren S."/>
            <person name="Rosen B."/>
            <person name="Hastie A."/>
            <person name="Liachko I."/>
            <person name="Sullivan S.T."/>
            <person name="Burton J."/>
            <person name="Sayre B.L."/>
            <person name="Huson H.J."/>
            <person name="Lee J."/>
            <person name="Lam E."/>
            <person name="Kelley C.M."/>
            <person name="Hutchison J.L."/>
            <person name="Zhou Y."/>
            <person name="Sun J."/>
            <person name="Crisa A."/>
            <person name="Schwartz J.C."/>
            <person name="Hammond J.A."/>
            <person name="Schroeder S.G."/>
            <person name="Liu G.E."/>
            <person name="Dunham M."/>
            <person name="Shendure J."/>
            <person name="Sonstegard T.S."/>
            <person name="Phillippy A.M."/>
            <person name="Van Tassell C.P."/>
            <person name="Smith T.P."/>
        </authorList>
    </citation>
    <scope>NUCLEOTIDE SEQUENCE [LARGE SCALE GENOMIC DNA]</scope>
</reference>
<evidence type="ECO:0000256" key="1">
    <source>
        <dbReference type="ARBA" id="ARBA00022884"/>
    </source>
</evidence>
<dbReference type="InterPro" id="IPR000504">
    <property type="entry name" value="RRM_dom"/>
</dbReference>
<dbReference type="GO" id="GO:0003723">
    <property type="term" value="F:RNA binding"/>
    <property type="evidence" value="ECO:0007669"/>
    <property type="project" value="UniProtKB-UniRule"/>
</dbReference>
<reference evidence="5" key="2">
    <citation type="submission" date="2025-08" db="UniProtKB">
        <authorList>
            <consortium name="Ensembl"/>
        </authorList>
    </citation>
    <scope>IDENTIFICATION</scope>
</reference>
<dbReference type="Gene3D" id="3.30.70.330">
    <property type="match status" value="1"/>
</dbReference>
<dbReference type="Proteomes" id="UP000291000">
    <property type="component" value="Chromosome 28"/>
</dbReference>
<evidence type="ECO:0000259" key="4">
    <source>
        <dbReference type="PROSITE" id="PS50102"/>
    </source>
</evidence>
<keyword evidence="6" id="KW-1185">Reference proteome</keyword>
<dbReference type="Pfam" id="PF00076">
    <property type="entry name" value="RRM_1"/>
    <property type="match status" value="1"/>
</dbReference>
<dbReference type="EMBL" id="LWLT01000030">
    <property type="status" value="NOT_ANNOTATED_CDS"/>
    <property type="molecule type" value="Genomic_DNA"/>
</dbReference>
<dbReference type="SUPFAM" id="SSF54928">
    <property type="entry name" value="RNA-binding domain, RBD"/>
    <property type="match status" value="1"/>
</dbReference>
<dbReference type="InterPro" id="IPR035979">
    <property type="entry name" value="RBD_domain_sf"/>
</dbReference>
<dbReference type="AlphaFoldDB" id="A0A452DK90"/>
<dbReference type="InterPro" id="IPR050441">
    <property type="entry name" value="RBM"/>
</dbReference>
<dbReference type="PANTHER" id="PTHR48034">
    <property type="entry name" value="TRANSFORMER-2 SEX-DETERMINING PROTEIN-RELATED"/>
    <property type="match status" value="1"/>
</dbReference>
<name>A0A452DK90_CAPHI</name>
<evidence type="ECO:0000313" key="6">
    <source>
        <dbReference type="Proteomes" id="UP000291000"/>
    </source>
</evidence>
<evidence type="ECO:0000256" key="2">
    <source>
        <dbReference type="PROSITE-ProRule" id="PRU00176"/>
    </source>
</evidence>
<accession>A0A452DK90</accession>
<dbReference type="STRING" id="9925.ENSCHIP00000000224"/>
<proteinExistence type="predicted"/>
<feature type="compositionally biased region" description="Basic and acidic residues" evidence="3">
    <location>
        <begin position="86"/>
        <end position="97"/>
    </location>
</feature>
<dbReference type="PROSITE" id="PS50102">
    <property type="entry name" value="RRM"/>
    <property type="match status" value="1"/>
</dbReference>
<evidence type="ECO:0000256" key="3">
    <source>
        <dbReference type="SAM" id="MobiDB-lite"/>
    </source>
</evidence>
<organism evidence="5 6">
    <name type="scientific">Capra hircus</name>
    <name type="common">Goat</name>
    <dbReference type="NCBI Taxonomy" id="9925"/>
    <lineage>
        <taxon>Eukaryota</taxon>
        <taxon>Metazoa</taxon>
        <taxon>Chordata</taxon>
        <taxon>Craniata</taxon>
        <taxon>Vertebrata</taxon>
        <taxon>Euteleostomi</taxon>
        <taxon>Mammalia</taxon>
        <taxon>Eutheria</taxon>
        <taxon>Laurasiatheria</taxon>
        <taxon>Artiodactyla</taxon>
        <taxon>Ruminantia</taxon>
        <taxon>Pecora</taxon>
        <taxon>Bovidae</taxon>
        <taxon>Caprinae</taxon>
        <taxon>Capra</taxon>
    </lineage>
</organism>
<evidence type="ECO:0000313" key="5">
    <source>
        <dbReference type="Ensembl" id="ENSCHIP00000000224.1"/>
    </source>
</evidence>
<dbReference type="Ensembl" id="ENSCHIT00000000248.1">
    <property type="protein sequence ID" value="ENSCHIP00000000224.1"/>
    <property type="gene ID" value="ENSCHIG00000000166.1"/>
</dbReference>
<sequence length="104" mass="11173">MPSEEGKLFVGGLNFSPDGRALEDHFSNWKTQLSQGFGFITFNSPECASDAMRALNGKSLIITTWASWPRGTRGACGCGHSYSRGGGDRDCGSDRYDNQPGGYG</sequence>
<dbReference type="InterPro" id="IPR012677">
    <property type="entry name" value="Nucleotide-bd_a/b_plait_sf"/>
</dbReference>
<protein>
    <recommendedName>
        <fullName evidence="4">RRM domain-containing protein</fullName>
    </recommendedName>
</protein>
<feature type="region of interest" description="Disordered" evidence="3">
    <location>
        <begin position="81"/>
        <end position="104"/>
    </location>
</feature>
<dbReference type="SMART" id="SM00360">
    <property type="entry name" value="RRM"/>
    <property type="match status" value="1"/>
</dbReference>
<keyword evidence="1 2" id="KW-0694">RNA-binding</keyword>
<feature type="domain" description="RRM" evidence="4">
    <location>
        <begin position="6"/>
        <end position="60"/>
    </location>
</feature>
<reference evidence="5" key="3">
    <citation type="submission" date="2025-09" db="UniProtKB">
        <authorList>
            <consortium name="Ensembl"/>
        </authorList>
    </citation>
    <scope>IDENTIFICATION</scope>
</reference>